<accession>A0A9D4UBM5</accession>
<gene>
    <name evidence="1" type="ORF">GOP47_0019726</name>
</gene>
<dbReference type="Proteomes" id="UP000886520">
    <property type="component" value="Chromosome 19"/>
</dbReference>
<dbReference type="EMBL" id="JABFUD020000019">
    <property type="protein sequence ID" value="KAI5065031.1"/>
    <property type="molecule type" value="Genomic_DNA"/>
</dbReference>
<proteinExistence type="predicted"/>
<name>A0A9D4UBM5_ADICA</name>
<reference evidence="1" key="1">
    <citation type="submission" date="2021-01" db="EMBL/GenBank/DDBJ databases">
        <title>Adiantum capillus-veneris genome.</title>
        <authorList>
            <person name="Fang Y."/>
            <person name="Liao Q."/>
        </authorList>
    </citation>
    <scope>NUCLEOTIDE SEQUENCE</scope>
    <source>
        <strain evidence="1">H3</strain>
        <tissue evidence="1">Leaf</tissue>
    </source>
</reference>
<sequence length="123" mass="14106">MCHLVSWIAPYWQFAAHLTTPDNQGTCKGRFMQLDLVRLNSTSPCSSKTIQKTNAFHLVKHNHGNYFWIKAFLSDHGEDQSLHKCFASKASPLCQQLRFCERTPKAAVFTRPGRDFDISDIDF</sequence>
<dbReference type="AlphaFoldDB" id="A0A9D4UBM5"/>
<organism evidence="1 2">
    <name type="scientific">Adiantum capillus-veneris</name>
    <name type="common">Maidenhair fern</name>
    <dbReference type="NCBI Taxonomy" id="13818"/>
    <lineage>
        <taxon>Eukaryota</taxon>
        <taxon>Viridiplantae</taxon>
        <taxon>Streptophyta</taxon>
        <taxon>Embryophyta</taxon>
        <taxon>Tracheophyta</taxon>
        <taxon>Polypodiopsida</taxon>
        <taxon>Polypodiidae</taxon>
        <taxon>Polypodiales</taxon>
        <taxon>Pteridineae</taxon>
        <taxon>Pteridaceae</taxon>
        <taxon>Vittarioideae</taxon>
        <taxon>Adiantum</taxon>
    </lineage>
</organism>
<comment type="caution">
    <text evidence="1">The sequence shown here is derived from an EMBL/GenBank/DDBJ whole genome shotgun (WGS) entry which is preliminary data.</text>
</comment>
<evidence type="ECO:0000313" key="1">
    <source>
        <dbReference type="EMBL" id="KAI5065031.1"/>
    </source>
</evidence>
<protein>
    <submittedName>
        <fullName evidence="1">Uncharacterized protein</fullName>
    </submittedName>
</protein>
<keyword evidence="2" id="KW-1185">Reference proteome</keyword>
<evidence type="ECO:0000313" key="2">
    <source>
        <dbReference type="Proteomes" id="UP000886520"/>
    </source>
</evidence>